<feature type="compositionally biased region" description="Pro residues" evidence="1">
    <location>
        <begin position="40"/>
        <end position="56"/>
    </location>
</feature>
<dbReference type="Proteomes" id="UP000575898">
    <property type="component" value="Unassembled WGS sequence"/>
</dbReference>
<sequence>MHFPKVTPAVVLTTVVLSACGGGGGGSNETTAKGSAAEQPSPPVTPPAVTPQPAPPTTQTMLPAVAAVQAADASDAMVVNLYQDAQGSWKNWRLTGPQALVAQAKLVGNQLTFPAWPEAGQLDIQYQVEVSQHPQYGTTTLTGTASLHRIAVGARFTKLDARSRPLADQAAKYEAEPWPCVFDREQQAVWMIGNTDAKSPFYRQATYRWGNGLYHTVTAPGQCALADNECDTDTLVETANRLRLCGYDDWRLPSHRELKSLVNQNWRGEEQPAIDTRYFPDTLYKQDGLFDAAQYVNYWTGTTAPPMDDKANPFNDGNVGGSFPRYNAFTVIFGMGQKNGRYVETRHKGDAHHVRLVRGGRGEPVDPPVYRPERGERPAVMESFVKLDGQGQALAGDATDWACVEDKRYADRPRTLWQIQPVAERQERFTQAELSDVVARANREQRCGRRDWRVPSQIELSMLMVEQTTPLTYRAAYIGYFPDLQLGSSGANVFWSDVEKVGDIADLYRMYFAADFGGALGQSGKSDARLISENASQRHRVRLIATDRHWPTAVPAPTGTPEVEEVARKDRLAFRRLASDGTTVIGAQQKWPVQPWSCVEDIRYPGRGKVFWAMKRNDLGANLHHSMETFAWGNQRNDRANCSLKTCNTDAYVAEVNQQGLCGRRDWRLPTVAELQTLTVKETLHGLTMVPAYLATFPDFVIADHNADRFWTASPVPNDPGRVYTIAFNKAGAVPFPSAKTDLATIRLIAGDGWR</sequence>
<reference evidence="3 4" key="1">
    <citation type="submission" date="2020-08" db="EMBL/GenBank/DDBJ databases">
        <title>Genomic Encyclopedia of Type Strains, Phase IV (KMG-IV): sequencing the most valuable type-strain genomes for metagenomic binning, comparative biology and taxonomic classification.</title>
        <authorList>
            <person name="Goeker M."/>
        </authorList>
    </citation>
    <scope>NUCLEOTIDE SEQUENCE [LARGE SCALE GENOMIC DNA]</scope>
    <source>
        <strain evidence="3 4">DSM 27165</strain>
    </source>
</reference>
<accession>A0A840MDP7</accession>
<feature type="domain" description="Lcl C-terminal" evidence="2">
    <location>
        <begin position="180"/>
        <end position="358"/>
    </location>
</feature>
<evidence type="ECO:0000313" key="3">
    <source>
        <dbReference type="EMBL" id="MBB5016798.1"/>
    </source>
</evidence>
<dbReference type="PANTHER" id="PTHR35812:SF1">
    <property type="entry name" value="LIPOPROTEIN"/>
    <property type="match status" value="1"/>
</dbReference>
<dbReference type="InterPro" id="IPR011460">
    <property type="entry name" value="Lcl_C"/>
</dbReference>
<organism evidence="3 4">
    <name type="scientific">Chitinivorax tropicus</name>
    <dbReference type="NCBI Taxonomy" id="714531"/>
    <lineage>
        <taxon>Bacteria</taxon>
        <taxon>Pseudomonadati</taxon>
        <taxon>Pseudomonadota</taxon>
        <taxon>Betaproteobacteria</taxon>
        <taxon>Chitinivorax</taxon>
    </lineage>
</organism>
<evidence type="ECO:0000259" key="2">
    <source>
        <dbReference type="Pfam" id="PF07603"/>
    </source>
</evidence>
<gene>
    <name evidence="3" type="ORF">HNQ59_000060</name>
</gene>
<protein>
    <recommendedName>
        <fullName evidence="2">Lcl C-terminal domain-containing protein</fullName>
    </recommendedName>
</protein>
<dbReference type="RefSeq" id="WP_184033584.1">
    <property type="nucleotide sequence ID" value="NZ_JACHHY010000001.1"/>
</dbReference>
<keyword evidence="4" id="KW-1185">Reference proteome</keyword>
<dbReference type="Pfam" id="PF07603">
    <property type="entry name" value="Lcl_C"/>
    <property type="match status" value="2"/>
</dbReference>
<comment type="caution">
    <text evidence="3">The sequence shown here is derived from an EMBL/GenBank/DDBJ whole genome shotgun (WGS) entry which is preliminary data.</text>
</comment>
<dbReference type="PANTHER" id="PTHR35812">
    <property type="entry name" value="LIPOPROTEIN"/>
    <property type="match status" value="1"/>
</dbReference>
<evidence type="ECO:0000313" key="4">
    <source>
        <dbReference type="Proteomes" id="UP000575898"/>
    </source>
</evidence>
<dbReference type="AlphaFoldDB" id="A0A840MDP7"/>
<proteinExistence type="predicted"/>
<evidence type="ECO:0000256" key="1">
    <source>
        <dbReference type="SAM" id="MobiDB-lite"/>
    </source>
</evidence>
<feature type="region of interest" description="Disordered" evidence="1">
    <location>
        <begin position="23"/>
        <end position="59"/>
    </location>
</feature>
<dbReference type="EMBL" id="JACHHY010000001">
    <property type="protein sequence ID" value="MBB5016798.1"/>
    <property type="molecule type" value="Genomic_DNA"/>
</dbReference>
<feature type="domain" description="Lcl C-terminal" evidence="2">
    <location>
        <begin position="629"/>
        <end position="747"/>
    </location>
</feature>
<dbReference type="PROSITE" id="PS51257">
    <property type="entry name" value="PROKAR_LIPOPROTEIN"/>
    <property type="match status" value="1"/>
</dbReference>
<name>A0A840MDP7_9PROT</name>